<feature type="compositionally biased region" description="Low complexity" evidence="1">
    <location>
        <begin position="120"/>
        <end position="136"/>
    </location>
</feature>
<evidence type="ECO:0000256" key="1">
    <source>
        <dbReference type="SAM" id="MobiDB-lite"/>
    </source>
</evidence>
<evidence type="ECO:0000313" key="3">
    <source>
        <dbReference type="Proteomes" id="UP001138540"/>
    </source>
</evidence>
<organism evidence="2 3">
    <name type="scientific">Sphingobium lignivorans</name>
    <dbReference type="NCBI Taxonomy" id="2735886"/>
    <lineage>
        <taxon>Bacteria</taxon>
        <taxon>Pseudomonadati</taxon>
        <taxon>Pseudomonadota</taxon>
        <taxon>Alphaproteobacteria</taxon>
        <taxon>Sphingomonadales</taxon>
        <taxon>Sphingomonadaceae</taxon>
        <taxon>Sphingobium</taxon>
    </lineage>
</organism>
<evidence type="ECO:0000313" key="2">
    <source>
        <dbReference type="EMBL" id="MBB5987434.1"/>
    </source>
</evidence>
<dbReference type="RefSeq" id="WP_184155970.1">
    <property type="nucleotide sequence ID" value="NZ_JACHKA010000001.1"/>
</dbReference>
<proteinExistence type="predicted"/>
<dbReference type="Proteomes" id="UP001138540">
    <property type="component" value="Unassembled WGS sequence"/>
</dbReference>
<comment type="caution">
    <text evidence="2">The sequence shown here is derived from an EMBL/GenBank/DDBJ whole genome shotgun (WGS) entry which is preliminary data.</text>
</comment>
<reference evidence="2 3" key="1">
    <citation type="submission" date="2020-08" db="EMBL/GenBank/DDBJ databases">
        <title>Exploring microbial biodiversity for novel pathways involved in the catabolism of aromatic compounds derived from lignin.</title>
        <authorList>
            <person name="Elkins J."/>
        </authorList>
    </citation>
    <scope>NUCLEOTIDE SEQUENCE [LARGE SCALE GENOMIC DNA]</scope>
    <source>
        <strain evidence="2 3">B1D3A</strain>
    </source>
</reference>
<name>A0ABR6NJH5_9SPHN</name>
<feature type="region of interest" description="Disordered" evidence="1">
    <location>
        <begin position="116"/>
        <end position="149"/>
    </location>
</feature>
<dbReference type="EMBL" id="JACHKA010000001">
    <property type="protein sequence ID" value="MBB5987434.1"/>
    <property type="molecule type" value="Genomic_DNA"/>
</dbReference>
<keyword evidence="3" id="KW-1185">Reference proteome</keyword>
<gene>
    <name evidence="2" type="ORF">HNP60_003408</name>
</gene>
<feature type="compositionally biased region" description="Basic residues" evidence="1">
    <location>
        <begin position="140"/>
        <end position="149"/>
    </location>
</feature>
<protein>
    <submittedName>
        <fullName evidence="2">Uncharacterized protein</fullName>
    </submittedName>
</protein>
<accession>A0ABR6NJH5</accession>
<sequence>MTSAPLLDLDTIVTRPSIRIDGALYHIVAPSELSIKQSHQLAAAARRLEELNKLPALRDDDAAELVRIVLDVSETVLAPIPADVRARLSDAQRMSVIEVFTLLLLKERLGTVAATMTDQPSTGATSSPGSSASMGGRRSGGSKKRHFQL</sequence>